<protein>
    <submittedName>
        <fullName evidence="1">Uncharacterized protein</fullName>
    </submittedName>
</protein>
<comment type="caution">
    <text evidence="1">The sequence shown here is derived from an EMBL/GenBank/DDBJ whole genome shotgun (WGS) entry which is preliminary data.</text>
</comment>
<proteinExistence type="predicted"/>
<evidence type="ECO:0000313" key="1">
    <source>
        <dbReference type="EMBL" id="KAJ1136582.1"/>
    </source>
</evidence>
<accession>A0AAV7QAG3</accession>
<organism evidence="1 2">
    <name type="scientific">Pleurodeles waltl</name>
    <name type="common">Iberian ribbed newt</name>
    <dbReference type="NCBI Taxonomy" id="8319"/>
    <lineage>
        <taxon>Eukaryota</taxon>
        <taxon>Metazoa</taxon>
        <taxon>Chordata</taxon>
        <taxon>Craniata</taxon>
        <taxon>Vertebrata</taxon>
        <taxon>Euteleostomi</taxon>
        <taxon>Amphibia</taxon>
        <taxon>Batrachia</taxon>
        <taxon>Caudata</taxon>
        <taxon>Salamandroidea</taxon>
        <taxon>Salamandridae</taxon>
        <taxon>Pleurodelinae</taxon>
        <taxon>Pleurodeles</taxon>
    </lineage>
</organism>
<dbReference type="Proteomes" id="UP001066276">
    <property type="component" value="Chromosome 6"/>
</dbReference>
<reference evidence="1" key="1">
    <citation type="journal article" date="2022" name="bioRxiv">
        <title>Sequencing and chromosome-scale assembly of the giantPleurodeles waltlgenome.</title>
        <authorList>
            <person name="Brown T."/>
            <person name="Elewa A."/>
            <person name="Iarovenko S."/>
            <person name="Subramanian E."/>
            <person name="Araus A.J."/>
            <person name="Petzold A."/>
            <person name="Susuki M."/>
            <person name="Suzuki K.-i.T."/>
            <person name="Hayashi T."/>
            <person name="Toyoda A."/>
            <person name="Oliveira C."/>
            <person name="Osipova E."/>
            <person name="Leigh N.D."/>
            <person name="Simon A."/>
            <person name="Yun M.H."/>
        </authorList>
    </citation>
    <scope>NUCLEOTIDE SEQUENCE</scope>
    <source>
        <strain evidence="1">20211129_DDA</strain>
        <tissue evidence="1">Liver</tissue>
    </source>
</reference>
<dbReference type="EMBL" id="JANPWB010000010">
    <property type="protein sequence ID" value="KAJ1136582.1"/>
    <property type="molecule type" value="Genomic_DNA"/>
</dbReference>
<gene>
    <name evidence="1" type="ORF">NDU88_002997</name>
</gene>
<evidence type="ECO:0000313" key="2">
    <source>
        <dbReference type="Proteomes" id="UP001066276"/>
    </source>
</evidence>
<sequence length="149" mass="16223">MLALHNPLERCLALCALHAGRSSARPAWGEAILPAAWWSGMPPPPVNHSRRPRSYLFGRRIGPLALDSRGAGSAAAFRPQAPWVRRLVWRSLCFRPQGGTWPCMRLVFWCPAGGVPLTASAGRRPPEGDVWSFCGWMPWGAPAVEACGA</sequence>
<keyword evidence="2" id="KW-1185">Reference proteome</keyword>
<dbReference type="AlphaFoldDB" id="A0AAV7QAG3"/>
<name>A0AAV7QAG3_PLEWA</name>